<evidence type="ECO:0000313" key="1">
    <source>
        <dbReference type="EMBL" id="QQP90557.1"/>
    </source>
</evidence>
<protein>
    <submittedName>
        <fullName evidence="1">Uncharacterized protein</fullName>
    </submittedName>
</protein>
<dbReference type="RefSeq" id="WP_201077721.1">
    <property type="nucleotide sequence ID" value="NZ_CP067420.1"/>
</dbReference>
<dbReference type="EMBL" id="CP067420">
    <property type="protein sequence ID" value="QQP90557.1"/>
    <property type="molecule type" value="Genomic_DNA"/>
</dbReference>
<sequence length="48" mass="5266">MPTSIAAGYRERGRPADALRVIRKARTYGTSDHLLNVLRAIEADIAKA</sequence>
<proteinExistence type="predicted"/>
<reference evidence="1" key="1">
    <citation type="submission" date="2021-02" db="EMBL/GenBank/DDBJ databases">
        <title>Skermanella TT6 skin isolate.</title>
        <authorList>
            <person name="Lee K."/>
            <person name="Ganzorig M."/>
        </authorList>
    </citation>
    <scope>NUCLEOTIDE SEQUENCE</scope>
    <source>
        <strain evidence="1">TT6</strain>
    </source>
</reference>
<keyword evidence="2" id="KW-1185">Reference proteome</keyword>
<accession>A0ABX7BDP7</accession>
<organism evidence="1 2">
    <name type="scientific">Skermanella cutis</name>
    <dbReference type="NCBI Taxonomy" id="2775420"/>
    <lineage>
        <taxon>Bacteria</taxon>
        <taxon>Pseudomonadati</taxon>
        <taxon>Pseudomonadota</taxon>
        <taxon>Alphaproteobacteria</taxon>
        <taxon>Rhodospirillales</taxon>
        <taxon>Azospirillaceae</taxon>
        <taxon>Skermanella</taxon>
    </lineage>
</organism>
<name>A0ABX7BDP7_9PROT</name>
<gene>
    <name evidence="1" type="ORF">IGS68_04740</name>
</gene>
<evidence type="ECO:0000313" key="2">
    <source>
        <dbReference type="Proteomes" id="UP000595197"/>
    </source>
</evidence>
<dbReference type="Proteomes" id="UP000595197">
    <property type="component" value="Chromosome"/>
</dbReference>